<feature type="domain" description="SWIRM" evidence="16">
    <location>
        <begin position="35"/>
        <end position="133"/>
    </location>
</feature>
<evidence type="ECO:0000256" key="1">
    <source>
        <dbReference type="ARBA" id="ARBA00004651"/>
    </source>
</evidence>
<dbReference type="FunFam" id="1.10.287.570:FF:000001">
    <property type="entry name" value="Anion exchange protein"/>
    <property type="match status" value="1"/>
</dbReference>
<evidence type="ECO:0000313" key="17">
    <source>
        <dbReference type="EMBL" id="TTD03343.1"/>
    </source>
</evidence>
<dbReference type="SUPFAM" id="SSF46689">
    <property type="entry name" value="Homeodomain-like"/>
    <property type="match status" value="1"/>
</dbReference>
<organism evidence="17 18">
    <name type="scientific">Bagarius yarrelli</name>
    <name type="common">Goonch</name>
    <name type="synonym">Bagrus yarrelli</name>
    <dbReference type="NCBI Taxonomy" id="175774"/>
    <lineage>
        <taxon>Eukaryota</taxon>
        <taxon>Metazoa</taxon>
        <taxon>Chordata</taxon>
        <taxon>Craniata</taxon>
        <taxon>Vertebrata</taxon>
        <taxon>Euteleostomi</taxon>
        <taxon>Actinopterygii</taxon>
        <taxon>Neopterygii</taxon>
        <taxon>Teleostei</taxon>
        <taxon>Ostariophysi</taxon>
        <taxon>Siluriformes</taxon>
        <taxon>Sisoridae</taxon>
        <taxon>Sisorinae</taxon>
        <taxon>Bagarius</taxon>
    </lineage>
</organism>
<feature type="transmembrane region" description="Helical" evidence="15">
    <location>
        <begin position="1209"/>
        <end position="1228"/>
    </location>
</feature>
<feature type="compositionally biased region" description="Basic and acidic residues" evidence="14">
    <location>
        <begin position="870"/>
        <end position="889"/>
    </location>
</feature>
<keyword evidence="18" id="KW-1185">Reference proteome</keyword>
<dbReference type="Pfam" id="PF07565">
    <property type="entry name" value="Band_3_cyto"/>
    <property type="match status" value="2"/>
</dbReference>
<keyword evidence="9 15" id="KW-0812">Transmembrane</keyword>
<dbReference type="SUPFAM" id="SSF55804">
    <property type="entry name" value="Phoshotransferase/anion transport protein"/>
    <property type="match status" value="1"/>
</dbReference>
<dbReference type="InterPro" id="IPR013769">
    <property type="entry name" value="Band3_cytoplasmic_dom"/>
</dbReference>
<dbReference type="InterPro" id="IPR009057">
    <property type="entry name" value="Homeodomain-like_sf"/>
</dbReference>
<dbReference type="PROSITE" id="PS50934">
    <property type="entry name" value="SWIRM"/>
    <property type="match status" value="1"/>
</dbReference>
<comment type="subcellular location">
    <subcellularLocation>
        <location evidence="1">Cell membrane</location>
        <topology evidence="1">Multi-pass membrane protein</topology>
    </subcellularLocation>
</comment>
<dbReference type="FunFam" id="3.40.930.10:FF:000020">
    <property type="entry name" value="Anion exchange protein"/>
    <property type="match status" value="1"/>
</dbReference>
<evidence type="ECO:0000256" key="4">
    <source>
        <dbReference type="ARBA" id="ARBA00022448"/>
    </source>
</evidence>
<evidence type="ECO:0000256" key="5">
    <source>
        <dbReference type="ARBA" id="ARBA00022475"/>
    </source>
</evidence>
<name>A0A556VA88_BAGYA</name>
<evidence type="ECO:0000256" key="9">
    <source>
        <dbReference type="ARBA" id="ARBA00022692"/>
    </source>
</evidence>
<dbReference type="GO" id="GO:0016324">
    <property type="term" value="C:apical plasma membrane"/>
    <property type="evidence" value="ECO:0007669"/>
    <property type="project" value="TreeGrafter"/>
</dbReference>
<feature type="transmembrane region" description="Helical" evidence="15">
    <location>
        <begin position="1943"/>
        <end position="1962"/>
    </location>
</feature>
<evidence type="ECO:0000256" key="8">
    <source>
        <dbReference type="ARBA" id="ARBA00022679"/>
    </source>
</evidence>
<dbReference type="PANTHER" id="PTHR11453:SF105">
    <property type="entry name" value="SODIUM BICARBONATE COTRANSPORTER 3"/>
    <property type="match status" value="1"/>
</dbReference>
<dbReference type="Gene3D" id="3.40.930.10">
    <property type="entry name" value="Mannitol-specific EII, Chain A"/>
    <property type="match status" value="2"/>
</dbReference>
<feature type="region of interest" description="Disordered" evidence="14">
    <location>
        <begin position="2384"/>
        <end position="2415"/>
    </location>
</feature>
<dbReference type="OrthoDB" id="2219495at2759"/>
<evidence type="ECO:0000256" key="7">
    <source>
        <dbReference type="ARBA" id="ARBA00022676"/>
    </source>
</evidence>
<feature type="compositionally biased region" description="Acidic residues" evidence="14">
    <location>
        <begin position="2348"/>
        <end position="2360"/>
    </location>
</feature>
<feature type="compositionally biased region" description="Basic and acidic residues" evidence="14">
    <location>
        <begin position="1674"/>
        <end position="1683"/>
    </location>
</feature>
<keyword evidence="12" id="KW-0406">Ion transport</keyword>
<feature type="transmembrane region" description="Helical" evidence="15">
    <location>
        <begin position="2227"/>
        <end position="2246"/>
    </location>
</feature>
<dbReference type="GO" id="GO:0051453">
    <property type="term" value="P:regulation of intracellular pH"/>
    <property type="evidence" value="ECO:0007669"/>
    <property type="project" value="TreeGrafter"/>
</dbReference>
<feature type="compositionally biased region" description="Basic and acidic residues" evidence="14">
    <location>
        <begin position="632"/>
        <end position="641"/>
    </location>
</feature>
<dbReference type="Pfam" id="PF04433">
    <property type="entry name" value="SWIRM"/>
    <property type="match status" value="1"/>
</dbReference>
<dbReference type="InterPro" id="IPR036388">
    <property type="entry name" value="WH-like_DNA-bd_sf"/>
</dbReference>
<feature type="transmembrane region" description="Helical" evidence="15">
    <location>
        <begin position="2201"/>
        <end position="2220"/>
    </location>
</feature>
<evidence type="ECO:0000256" key="10">
    <source>
        <dbReference type="ARBA" id="ARBA00022827"/>
    </source>
</evidence>
<feature type="region of interest" description="Disordered" evidence="14">
    <location>
        <begin position="541"/>
        <end position="923"/>
    </location>
</feature>
<dbReference type="GO" id="GO:0005452">
    <property type="term" value="F:solute:inorganic anion antiporter activity"/>
    <property type="evidence" value="ECO:0007669"/>
    <property type="project" value="InterPro"/>
</dbReference>
<evidence type="ECO:0000256" key="13">
    <source>
        <dbReference type="ARBA" id="ARBA00023136"/>
    </source>
</evidence>
<dbReference type="InterPro" id="IPR011531">
    <property type="entry name" value="HCO3_transpt-like_TM_dom"/>
</dbReference>
<dbReference type="SUPFAM" id="SSF54373">
    <property type="entry name" value="FAD-linked reductases, C-terminal domain"/>
    <property type="match status" value="1"/>
</dbReference>
<reference evidence="17 18" key="1">
    <citation type="journal article" date="2019" name="Genome Biol. Evol.">
        <title>Whole-Genome Sequencing of the Giant Devil Catfish, Bagarius yarrelli.</title>
        <authorList>
            <person name="Jiang W."/>
            <person name="Lv Y."/>
            <person name="Cheng L."/>
            <person name="Yang K."/>
            <person name="Chao B."/>
            <person name="Wang X."/>
            <person name="Li Y."/>
            <person name="Pan X."/>
            <person name="You X."/>
            <person name="Zhang Y."/>
            <person name="Yang J."/>
            <person name="Li J."/>
            <person name="Zhang X."/>
            <person name="Liu S."/>
            <person name="Sun C."/>
            <person name="Yang J."/>
            <person name="Shi Q."/>
        </authorList>
    </citation>
    <scope>NUCLEOTIDE SEQUENCE [LARGE SCALE GENOMIC DNA]</scope>
    <source>
        <strain evidence="17">JWS20170419001</strain>
        <tissue evidence="17">Muscle</tissue>
    </source>
</reference>
<feature type="compositionally biased region" description="Basic residues" evidence="14">
    <location>
        <begin position="843"/>
        <end position="857"/>
    </location>
</feature>
<dbReference type="Gene3D" id="1.10.287.570">
    <property type="entry name" value="Helical hairpin bin"/>
    <property type="match status" value="1"/>
</dbReference>
<keyword evidence="11 15" id="KW-1133">Transmembrane helix</keyword>
<keyword evidence="6" id="KW-0285">Flavoprotein</keyword>
<dbReference type="InterPro" id="IPR016152">
    <property type="entry name" value="PTrfase/Anion_transptr"/>
</dbReference>
<dbReference type="Pfam" id="PF01593">
    <property type="entry name" value="Amino_oxidase"/>
    <property type="match status" value="2"/>
</dbReference>
<sequence length="2415" mass="271044">MSPSGSHCDLRSEQRRNIQPQIPGLCPYFQPFYQPNECGKALCVRPDMMELDELYEFPEFSRDPTMYLALRNLILAAWHRDCKEALTPQNCAPHIIVRGLVRVRCVQELDRILHFMTRKGLINTGALLARQPLLTEPYRGKKVLVIGAGASGLAAARQLQNFGMQVVVLEARERIGGRVWDDTSLGVTLGVKMQKLGERCDLIQEGGQTTDVAIDKRMDFHFNAILDVVSEWRKDKSQHQDLPLGNIHFSELEEKVLQFHLSNLEYACASPLDQVSARSWDHNEFFAQFSGDHTLLTEGYSTLLHKLAQGLDIHLNTAVKYVDYSGDMVKVNTASGTQFTAQKVLVTAPLALLQKNIIQFNPPLPERKLKAIHSLGAGVIEKIALQFPYRFWDSKVHGADYFGHIPPSPEKRGLFSVFYDMTPKGDQCVLMSVITGEAQSMLRDLEDKEVVELCMKVLRELYKEQEVPDPLKYFVTHWSKDVWSRMSYSFVKTGGSGEAYDIIAEDVQGKIYFAGEATNRHFPQTVTGAYLSGVREAKLVGNSSDDEPLSKIGKPGKKCSEDAPSDFLEDVSQKKTGKDLPSSVDDCPGHHSEDEPLSKLIESKGSKRSKKLSGSEEDQPLTKIVKKKQQKQKADREEPEGKLSGSEEDQPLTKIIKKKQQKQKADREEPEDYRKTRSPKKRKAVNMSPKRRESSPSPSPSPSPVKVAQRKGRKGKNNSKKKASAQPSAVNATPKRRERAKKEAVCGDSSGDEASSELLRKTSEPAMKQAVVLLQRMSEQDVRDAVARGRAHEQERKEDAGESSDDEPLSQKMKRLKEQRKTARGRRPPAAADASSDDEPLVRKVKTAKVKDKFRKRANGEEDTVNQAAEDTHADADADADRADADRTEFPSPAAEEEKDEQNPSTSTAPDNKQQQEDCDVSEVSEAPDWLSGRCHLWNVIRRVPERLPREEVLVLHSAGFYLLQELEREITFQGGSGLYYYYYKHMLFASSFEKASLSLYPELLSSLLYKLSGSQVYLSSLLLAYVLQCQKYLLSCPLLSLLIANLLTKYLQRIFPVNQSDSILKFLEVRFGLNSTTDFIPNLLLCEDSFQAPGQDFFLRLTQASVLPFYVLVLLVCMLSVIQTIYRRLSSERATGSVQMEDGRIGERPEVIYHVFHTLLFGALTMLFQGMKYLWTPYVCMFTAFGVCSPELWMTVFKWVRLKSVHPVVLALILSTAVPTIIGFSLWREYFPRVLSELTEVQEFYDPDTVELMNWIRSHAPLSAVFAASPALSGTLKVCTGWPVTSLPLYADLSLLYRTESTYQVYAMRSAEDVYKLLTAQKSSYVIIEEELCNEMSPVRGCRIKDLLDYANGHVVYDKGEMYTFSKHGRFCQEIKMNYSPYTNYFTRVFWNRSYHVYKVNSVISFQGPITGPDFCLGALCGKYAALCWQCLKALLLLSGFKKTSQKNGCRWLKFEEDVEDGGERWSKPYVATLSLHSLFELRSCILNGTVLLDMKADSIEDIADMVIDSMVASGQLDGSLRLKVREAVLKRHHHQNERKLSNRFPLAVRSLADIGKKHSEPLLLERSGEGLSASRHSLLKLGGSISNLSQRSDSRVSMLLNHLLPGTSPSPVHTPLNTPPSSPLFPVHTPLNTPPSSRLFDPTDKAPQVHLEIPEVVVSPPEEDEESEEDVLDFRGGEDKYLSASSRSGSVDAGRLSENRSTKSGNSKDGSTVDLSKVDMNFMKKIPPGAEASNVLVGEVDFLEKPIIAFVRLSPAVLLTGLTEVPVPTRFLFLLLGPYGKGPQYHEIGRSMATLMTDEIFHDVAYKAKDRSDLLSGIDEFLDQVTVLPPGEWDPTIRIEPPKNVPSQMKRKRPSQPNGTVTSTESSHEEDHQPGPELQRTGRIFGGLVSDIKRKAPFYWSDMLDGFRLQCVASVLFLYCACMSPVITFGGLLGEATKSNIPLTILGSTGPVLVFEKILFKFCEDYGMSYLSLRACIGLWTAFLCIVLVATDASSLVCYITRFTEEAFAALICIIFIYEALEKLLHLRETYPINTHTDLDNLTMYSCQCSAPSQMSNMTLEIWNSTGHTEESIPWNQLNVSPTSKHRGWLISPLGSNPWWMVLVSVIPALLCTILIFMDQQITAVIVNRKEHKLKKGCGYHLDLLVVAVMLGVCSVMGLPWFVAATVLSISHVNSLKQESSCSAPGEQPKFLGIREQRVTGILIFTLMGCSVFMTSILKFIPMPVLYGVFLYMGVSSLKGIQFFDRIKLFGMPAKHQPDLIYLRYVPLWKVHVFTLVQLTCLVLLWVIKASAARVIFPMMVLALVFVRKLLDFCFTKRELSWLDDLMPESKKKTEDDKKNKKAIQEAEDLVEDEEEAESGLTYTGGRASENVLNIPLQSRCGRSSRTAALPSYSTDEYDVRQQSDGFNPRLTL</sequence>
<dbReference type="SUPFAM" id="SSF51905">
    <property type="entry name" value="FAD/NAD(P)-binding domain"/>
    <property type="match status" value="1"/>
</dbReference>
<evidence type="ECO:0000256" key="6">
    <source>
        <dbReference type="ARBA" id="ARBA00022630"/>
    </source>
</evidence>
<feature type="transmembrane region" description="Helical" evidence="15">
    <location>
        <begin position="2101"/>
        <end position="2120"/>
    </location>
</feature>
<dbReference type="Pfam" id="PF00955">
    <property type="entry name" value="HCO3_cotransp"/>
    <property type="match status" value="3"/>
</dbReference>
<dbReference type="InterPro" id="IPR002937">
    <property type="entry name" value="Amino_oxidase"/>
</dbReference>
<feature type="compositionally biased region" description="Basic and acidic residues" evidence="14">
    <location>
        <begin position="663"/>
        <end position="675"/>
    </location>
</feature>
<feature type="compositionally biased region" description="Polar residues" evidence="14">
    <location>
        <begin position="1704"/>
        <end position="1715"/>
    </location>
</feature>
<feature type="compositionally biased region" description="Polar residues" evidence="14">
    <location>
        <begin position="2384"/>
        <end position="2408"/>
    </location>
</feature>
<evidence type="ECO:0000256" key="15">
    <source>
        <dbReference type="SAM" id="Phobius"/>
    </source>
</evidence>
<gene>
    <name evidence="17" type="ORF">Baya_14835</name>
</gene>
<dbReference type="GO" id="GO:0008510">
    <property type="term" value="F:sodium:bicarbonate symporter activity"/>
    <property type="evidence" value="ECO:0007669"/>
    <property type="project" value="TreeGrafter"/>
</dbReference>
<accession>A0A556VA88</accession>
<dbReference type="GO" id="GO:0140682">
    <property type="term" value="F:FAD-dependent H3K4me/H3K4me3 demethylase activity"/>
    <property type="evidence" value="ECO:0007669"/>
    <property type="project" value="UniProtKB-ARBA"/>
</dbReference>
<comment type="caution">
    <text evidence="17">The sequence shown here is derived from an EMBL/GenBank/DDBJ whole genome shotgun (WGS) entry which is preliminary data.</text>
</comment>
<feature type="compositionally biased region" description="Acidic residues" evidence="14">
    <location>
        <begin position="1663"/>
        <end position="1673"/>
    </location>
</feature>
<feature type="transmembrane region" description="Helical" evidence="15">
    <location>
        <begin position="1176"/>
        <end position="1197"/>
    </location>
</feature>
<keyword evidence="4" id="KW-0813">Transport</keyword>
<feature type="compositionally biased region" description="Basic residues" evidence="14">
    <location>
        <begin position="812"/>
        <end position="827"/>
    </location>
</feature>
<dbReference type="InterPro" id="IPR018732">
    <property type="entry name" value="Dpy-19/Dpy-19-like"/>
</dbReference>
<dbReference type="FunFam" id="1.10.10.10:FF:000232">
    <property type="entry name" value="lysine-specific histone demethylase 1B"/>
    <property type="match status" value="1"/>
</dbReference>
<keyword evidence="7" id="KW-0328">Glycosyltransferase</keyword>
<evidence type="ECO:0000256" key="11">
    <source>
        <dbReference type="ARBA" id="ARBA00022989"/>
    </source>
</evidence>
<feature type="transmembrane region" description="Helical" evidence="15">
    <location>
        <begin position="1914"/>
        <end position="1936"/>
    </location>
</feature>
<keyword evidence="10" id="KW-0274">FAD</keyword>
<dbReference type="InterPro" id="IPR007526">
    <property type="entry name" value="SWIRM"/>
</dbReference>
<evidence type="ECO:0000259" key="16">
    <source>
        <dbReference type="PROSITE" id="PS50934"/>
    </source>
</evidence>
<dbReference type="InterPro" id="IPR003020">
    <property type="entry name" value="HCO3_transpt_euk"/>
</dbReference>
<feature type="compositionally biased region" description="Basic and acidic residues" evidence="14">
    <location>
        <begin position="2336"/>
        <end position="2347"/>
    </location>
</feature>
<keyword evidence="5" id="KW-1003">Cell membrane</keyword>
<feature type="transmembrane region" description="Helical" evidence="15">
    <location>
        <begin position="2141"/>
        <end position="2165"/>
    </location>
</feature>
<evidence type="ECO:0000256" key="2">
    <source>
        <dbReference type="ARBA" id="ARBA00008744"/>
    </source>
</evidence>
<protein>
    <submittedName>
        <fullName evidence="17">Sodium bicarbonate cotransporter 3</fullName>
    </submittedName>
</protein>
<dbReference type="Gene3D" id="1.10.10.10">
    <property type="entry name" value="Winged helix-like DNA-binding domain superfamily/Winged helix DNA-binding domain"/>
    <property type="match status" value="1"/>
</dbReference>
<evidence type="ECO:0000313" key="18">
    <source>
        <dbReference type="Proteomes" id="UP000319801"/>
    </source>
</evidence>
<feature type="region of interest" description="Disordered" evidence="14">
    <location>
        <begin position="1659"/>
        <end position="1715"/>
    </location>
</feature>
<feature type="transmembrane region" description="Helical" evidence="15">
    <location>
        <begin position="1108"/>
        <end position="1127"/>
    </location>
</feature>
<dbReference type="Gene3D" id="3.90.660.10">
    <property type="match status" value="1"/>
</dbReference>
<dbReference type="PANTHER" id="PTHR11453">
    <property type="entry name" value="ANION EXCHANGE PROTEIN"/>
    <property type="match status" value="1"/>
</dbReference>
<feature type="compositionally biased region" description="Basic and acidic residues" evidence="14">
    <location>
        <begin position="778"/>
        <end position="800"/>
    </location>
</feature>
<dbReference type="Gene3D" id="3.50.50.60">
    <property type="entry name" value="FAD/NAD(P)-binding domain"/>
    <property type="match status" value="2"/>
</dbReference>
<keyword evidence="13 15" id="KW-0472">Membrane</keyword>
<keyword evidence="8" id="KW-0808">Transferase</keyword>
<feature type="compositionally biased region" description="Polar residues" evidence="14">
    <location>
        <begin position="1857"/>
        <end position="1867"/>
    </location>
</feature>
<feature type="region of interest" description="Disordered" evidence="14">
    <location>
        <begin position="2336"/>
        <end position="2367"/>
    </location>
</feature>
<evidence type="ECO:0000256" key="12">
    <source>
        <dbReference type="ARBA" id="ARBA00023065"/>
    </source>
</evidence>
<feature type="transmembrane region" description="Helical" evidence="15">
    <location>
        <begin position="2270"/>
        <end position="2290"/>
    </location>
</feature>
<dbReference type="GO" id="GO:0016757">
    <property type="term" value="F:glycosyltransferase activity"/>
    <property type="evidence" value="ECO:0007669"/>
    <property type="project" value="UniProtKB-KW"/>
</dbReference>
<feature type="compositionally biased region" description="Polar residues" evidence="14">
    <location>
        <begin position="903"/>
        <end position="913"/>
    </location>
</feature>
<dbReference type="EMBL" id="VCAZ01000179">
    <property type="protein sequence ID" value="TTD03343.1"/>
    <property type="molecule type" value="Genomic_DNA"/>
</dbReference>
<evidence type="ECO:0000256" key="3">
    <source>
        <dbReference type="ARBA" id="ARBA00010993"/>
    </source>
</evidence>
<dbReference type="Pfam" id="PF10034">
    <property type="entry name" value="Dpy19"/>
    <property type="match status" value="2"/>
</dbReference>
<feature type="transmembrane region" description="Helical" evidence="15">
    <location>
        <begin position="1974"/>
        <end position="1993"/>
    </location>
</feature>
<dbReference type="InterPro" id="IPR036188">
    <property type="entry name" value="FAD/NAD-bd_sf"/>
</dbReference>
<dbReference type="GO" id="GO:0008509">
    <property type="term" value="F:monoatomic anion transmembrane transporter activity"/>
    <property type="evidence" value="ECO:0007669"/>
    <property type="project" value="InterPro"/>
</dbReference>
<comment type="similarity">
    <text evidence="2">Belongs to the dpy-19 family.</text>
</comment>
<feature type="region of interest" description="Disordered" evidence="14">
    <location>
        <begin position="1842"/>
        <end position="1880"/>
    </location>
</feature>
<feature type="transmembrane region" description="Helical" evidence="15">
    <location>
        <begin position="2297"/>
        <end position="2313"/>
    </location>
</feature>
<evidence type="ECO:0000256" key="14">
    <source>
        <dbReference type="SAM" id="MobiDB-lite"/>
    </source>
</evidence>
<feature type="transmembrane region" description="Helical" evidence="15">
    <location>
        <begin position="2005"/>
        <end position="2023"/>
    </location>
</feature>
<dbReference type="GO" id="GO:0016323">
    <property type="term" value="C:basolateral plasma membrane"/>
    <property type="evidence" value="ECO:0007669"/>
    <property type="project" value="TreeGrafter"/>
</dbReference>
<feature type="transmembrane region" description="Helical" evidence="15">
    <location>
        <begin position="1152"/>
        <end position="1170"/>
    </location>
</feature>
<feature type="compositionally biased region" description="Basic residues" evidence="14">
    <location>
        <begin position="708"/>
        <end position="723"/>
    </location>
</feature>
<dbReference type="Proteomes" id="UP000319801">
    <property type="component" value="Unassembled WGS sequence"/>
</dbReference>
<dbReference type="PRINTS" id="PR01231">
    <property type="entry name" value="HCO3TRNSPORT"/>
</dbReference>
<proteinExistence type="inferred from homology"/>
<comment type="similarity">
    <text evidence="3">Belongs to the anion exchanger (TC 2.A.31) family.</text>
</comment>
<feature type="compositionally biased region" description="Basic and acidic residues" evidence="14">
    <location>
        <begin position="587"/>
        <end position="605"/>
    </location>
</feature>